<protein>
    <submittedName>
        <fullName evidence="5">Hydrogenase maturation protease</fullName>
    </submittedName>
</protein>
<keyword evidence="4" id="KW-0378">Hydrolase</keyword>
<evidence type="ECO:0000256" key="4">
    <source>
        <dbReference type="ARBA" id="ARBA00022801"/>
    </source>
</evidence>
<organism evidence="5 6">
    <name type="scientific">Methanoculleus palmolei</name>
    <dbReference type="NCBI Taxonomy" id="72612"/>
    <lineage>
        <taxon>Archaea</taxon>
        <taxon>Methanobacteriati</taxon>
        <taxon>Methanobacteriota</taxon>
        <taxon>Stenosarchaea group</taxon>
        <taxon>Methanomicrobia</taxon>
        <taxon>Methanomicrobiales</taxon>
        <taxon>Methanomicrobiaceae</taxon>
        <taxon>Methanoculleus</taxon>
    </lineage>
</organism>
<dbReference type="Proteomes" id="UP001626603">
    <property type="component" value="Chromosome"/>
</dbReference>
<evidence type="ECO:0000256" key="1">
    <source>
        <dbReference type="ARBA" id="ARBA00006814"/>
    </source>
</evidence>
<keyword evidence="3" id="KW-0064">Aspartyl protease</keyword>
<comment type="similarity">
    <text evidence="1">Belongs to the peptidase A31 family.</text>
</comment>
<evidence type="ECO:0000313" key="5">
    <source>
        <dbReference type="EMBL" id="WOX55465.1"/>
    </source>
</evidence>
<dbReference type="InterPro" id="IPR023430">
    <property type="entry name" value="Pept_HybD-like_dom_sf"/>
</dbReference>
<accession>A0ABD8A7E7</accession>
<dbReference type="GO" id="GO:0004190">
    <property type="term" value="F:aspartic-type endopeptidase activity"/>
    <property type="evidence" value="ECO:0007669"/>
    <property type="project" value="UniProtKB-KW"/>
</dbReference>
<dbReference type="AlphaFoldDB" id="A0ABD8A7E7"/>
<name>A0ABD8A7E7_9EURY</name>
<dbReference type="PRINTS" id="PR00446">
    <property type="entry name" value="HYDRGNUPTAKE"/>
</dbReference>
<dbReference type="NCBIfam" id="TIGR00072">
    <property type="entry name" value="hydrog_prot"/>
    <property type="match status" value="1"/>
</dbReference>
<dbReference type="EMBL" id="CP137641">
    <property type="protein sequence ID" value="WOX55465.1"/>
    <property type="molecule type" value="Genomic_DNA"/>
</dbReference>
<reference evidence="5 6" key="1">
    <citation type="submission" date="2023-10" db="EMBL/GenBank/DDBJ databases">
        <title>The complete genome sequence of Methanoculleus palmolei DSM 4273.</title>
        <authorList>
            <person name="Lai S.-J."/>
            <person name="You Y.-T."/>
            <person name="Chen S.-C."/>
        </authorList>
    </citation>
    <scope>NUCLEOTIDE SEQUENCE [LARGE SCALE GENOMIC DNA]</scope>
    <source>
        <strain evidence="5 6">DSM 4273</strain>
    </source>
</reference>
<dbReference type="SUPFAM" id="SSF53163">
    <property type="entry name" value="HybD-like"/>
    <property type="match status" value="1"/>
</dbReference>
<keyword evidence="2 5" id="KW-0645">Protease</keyword>
<evidence type="ECO:0000313" key="6">
    <source>
        <dbReference type="Proteomes" id="UP001626603"/>
    </source>
</evidence>
<keyword evidence="6" id="KW-1185">Reference proteome</keyword>
<dbReference type="GO" id="GO:0006508">
    <property type="term" value="P:proteolysis"/>
    <property type="evidence" value="ECO:0007669"/>
    <property type="project" value="UniProtKB-KW"/>
</dbReference>
<dbReference type="PANTHER" id="PTHR30302:SF1">
    <property type="entry name" value="HYDROGENASE 2 MATURATION PROTEASE"/>
    <property type="match status" value="1"/>
</dbReference>
<sequence length="142" mass="15558">MFVGVGNRMWGDDGIGSVLLDSIKDHVRHAIDAGITPEEYTGIIKRFDPSVIVFLDAVDWGADPGRITIVEREEVSWVRMGIHKISLEILMEYLQEETGADVFIIGIQPAVVAQSSGLSPESSQAVRHCAGVILSLLDRENL</sequence>
<dbReference type="PANTHER" id="PTHR30302">
    <property type="entry name" value="HYDROGENASE 1 MATURATION PROTEASE"/>
    <property type="match status" value="1"/>
</dbReference>
<evidence type="ECO:0000256" key="3">
    <source>
        <dbReference type="ARBA" id="ARBA00022750"/>
    </source>
</evidence>
<proteinExistence type="inferred from homology"/>
<gene>
    <name evidence="5" type="ORF">R6Y95_08325</name>
</gene>
<evidence type="ECO:0000256" key="2">
    <source>
        <dbReference type="ARBA" id="ARBA00022670"/>
    </source>
</evidence>
<dbReference type="Pfam" id="PF01750">
    <property type="entry name" value="HycI"/>
    <property type="match status" value="1"/>
</dbReference>
<dbReference type="Gene3D" id="3.40.50.1450">
    <property type="entry name" value="HybD-like"/>
    <property type="match status" value="1"/>
</dbReference>
<dbReference type="InterPro" id="IPR000671">
    <property type="entry name" value="Peptidase_A31"/>
</dbReference>